<dbReference type="AlphaFoldDB" id="A0A5B8Y155"/>
<proteinExistence type="predicted"/>
<feature type="transmembrane region" description="Helical" evidence="2">
    <location>
        <begin position="20"/>
        <end position="41"/>
    </location>
</feature>
<dbReference type="EMBL" id="CP042467">
    <property type="protein sequence ID" value="QED29676.1"/>
    <property type="molecule type" value="Genomic_DNA"/>
</dbReference>
<evidence type="ECO:0000256" key="2">
    <source>
        <dbReference type="SAM" id="Phobius"/>
    </source>
</evidence>
<gene>
    <name evidence="3" type="ORF">FRD01_21030</name>
</gene>
<feature type="compositionally biased region" description="Low complexity" evidence="1">
    <location>
        <begin position="267"/>
        <end position="278"/>
    </location>
</feature>
<reference evidence="3 4" key="1">
    <citation type="submission" date="2019-08" db="EMBL/GenBank/DDBJ databases">
        <authorList>
            <person name="Liang Q."/>
        </authorList>
    </citation>
    <scope>NUCLEOTIDE SEQUENCE [LARGE SCALE GENOMIC DNA]</scope>
    <source>
        <strain evidence="3 4">V1718</strain>
    </source>
</reference>
<keyword evidence="4" id="KW-1185">Reference proteome</keyword>
<dbReference type="RefSeq" id="WP_146962909.1">
    <property type="nucleotide sequence ID" value="NZ_CP042467.1"/>
</dbReference>
<evidence type="ECO:0000256" key="1">
    <source>
        <dbReference type="SAM" id="MobiDB-lite"/>
    </source>
</evidence>
<dbReference type="OrthoDB" id="5496175at2"/>
<evidence type="ECO:0000313" key="3">
    <source>
        <dbReference type="EMBL" id="QED29676.1"/>
    </source>
</evidence>
<protein>
    <submittedName>
        <fullName evidence="3">Uncharacterized protein</fullName>
    </submittedName>
</protein>
<keyword evidence="2" id="KW-0472">Membrane</keyword>
<feature type="compositionally biased region" description="Acidic residues" evidence="1">
    <location>
        <begin position="279"/>
        <end position="297"/>
    </location>
</feature>
<keyword evidence="2" id="KW-1133">Transmembrane helix</keyword>
<sequence length="311" mass="32859">MRRLLRFNRNERASAMTEFVMFLPIFIVVFAGIVNLGKFGYSTTQNKILAQKALWTGVIPVTHSTTTDTGSHMSSVIGGGDAGLHLADLAMDGSNPQQAVDGVEGGLMGLGLGVGGHWGESYGRTIVVSVLPGVGGDLERHESAEDVIGDQPFPQAILNDSVNRPRGSGGIIGSILQYIAGSGVVAALGAGIRYGTVFGEHEHTFTVGRLGSFKSRSHYDVLVAPSPLKGVATKTSWALARAYAESEDNYSVMMNFGESEWEGDSSGGSSMDGTMGDLGDFDPNFDPDSDDYQDQIDEAIRESEEQEGGGG</sequence>
<keyword evidence="2" id="KW-0812">Transmembrane</keyword>
<name>A0A5B8Y155_9DELT</name>
<accession>A0A5B8Y155</accession>
<dbReference type="KEGG" id="bbae:FRD01_21030"/>
<feature type="region of interest" description="Disordered" evidence="1">
    <location>
        <begin position="261"/>
        <end position="311"/>
    </location>
</feature>
<dbReference type="Proteomes" id="UP000321595">
    <property type="component" value="Chromosome"/>
</dbReference>
<organism evidence="3 4">
    <name type="scientific">Microvenator marinus</name>
    <dbReference type="NCBI Taxonomy" id="2600177"/>
    <lineage>
        <taxon>Bacteria</taxon>
        <taxon>Deltaproteobacteria</taxon>
        <taxon>Bradymonadales</taxon>
        <taxon>Microvenatoraceae</taxon>
        <taxon>Microvenator</taxon>
    </lineage>
</organism>
<evidence type="ECO:0000313" key="4">
    <source>
        <dbReference type="Proteomes" id="UP000321595"/>
    </source>
</evidence>